<comment type="caution">
    <text evidence="1">The sequence shown here is derived from an EMBL/GenBank/DDBJ whole genome shotgun (WGS) entry which is preliminary data.</text>
</comment>
<feature type="non-terminal residue" evidence="1">
    <location>
        <position position="1"/>
    </location>
</feature>
<sequence length="58" mass="6333">IEPLYHQAPAAAQLDAQLYALLALTDALRLGRPREVKLARQLLEQQMASPTLSAQAHA</sequence>
<organism evidence="1">
    <name type="scientific">Tanacetum cinerariifolium</name>
    <name type="common">Dalmatian daisy</name>
    <name type="synonym">Chrysanthemum cinerariifolium</name>
    <dbReference type="NCBI Taxonomy" id="118510"/>
    <lineage>
        <taxon>Eukaryota</taxon>
        <taxon>Viridiplantae</taxon>
        <taxon>Streptophyta</taxon>
        <taxon>Embryophyta</taxon>
        <taxon>Tracheophyta</taxon>
        <taxon>Spermatophyta</taxon>
        <taxon>Magnoliopsida</taxon>
        <taxon>eudicotyledons</taxon>
        <taxon>Gunneridae</taxon>
        <taxon>Pentapetalae</taxon>
        <taxon>asterids</taxon>
        <taxon>campanulids</taxon>
        <taxon>Asterales</taxon>
        <taxon>Asteraceae</taxon>
        <taxon>Asteroideae</taxon>
        <taxon>Anthemideae</taxon>
        <taxon>Anthemidinae</taxon>
        <taxon>Tanacetum</taxon>
    </lineage>
</organism>
<reference evidence="1" key="1">
    <citation type="journal article" date="2019" name="Sci. Rep.">
        <title>Draft genome of Tanacetum cinerariifolium, the natural source of mosquito coil.</title>
        <authorList>
            <person name="Yamashiro T."/>
            <person name="Shiraishi A."/>
            <person name="Satake H."/>
            <person name="Nakayama K."/>
        </authorList>
    </citation>
    <scope>NUCLEOTIDE SEQUENCE</scope>
</reference>
<protein>
    <submittedName>
        <fullName evidence="1">Uncharacterized protein</fullName>
    </submittedName>
</protein>
<name>A0A699X719_TANCI</name>
<dbReference type="EMBL" id="BKCJ011823316">
    <property type="protein sequence ID" value="GFD55912.1"/>
    <property type="molecule type" value="Genomic_DNA"/>
</dbReference>
<evidence type="ECO:0000313" key="1">
    <source>
        <dbReference type="EMBL" id="GFD55912.1"/>
    </source>
</evidence>
<proteinExistence type="predicted"/>
<dbReference type="AlphaFoldDB" id="A0A699X719"/>
<accession>A0A699X719</accession>
<gene>
    <name evidence="1" type="ORF">Tci_927881</name>
</gene>